<dbReference type="EMBL" id="AJ311547">
    <property type="protein sequence ID" value="CAC39316.1"/>
    <property type="molecule type" value="mRNA"/>
</dbReference>
<reference evidence="4" key="1">
    <citation type="journal article" date="2001" name="Plant J.">
        <title>Transcriptional activation by the sexual pheromone and wounding: a new gene family from Volvox encoding modular proteins with (hydroxy)proline-rich and metalloproteinase homology domains.</title>
        <authorList>
            <person name="Hallmann A."/>
            <person name="Amon P."/>
            <person name="Godl K."/>
            <person name="Heitzer M."/>
            <person name="Sumper M."/>
        </authorList>
    </citation>
    <scope>NUCLEOTIDE SEQUENCE</scope>
    <source>
        <strain evidence="4">HK 10</strain>
    </source>
</reference>
<evidence type="ECO:0000313" key="4">
    <source>
        <dbReference type="EMBL" id="CAC39316.1"/>
    </source>
</evidence>
<feature type="signal peptide" evidence="2">
    <location>
        <begin position="1"/>
        <end position="19"/>
    </location>
</feature>
<evidence type="ECO:0000259" key="3">
    <source>
        <dbReference type="Pfam" id="PF05548"/>
    </source>
</evidence>
<feature type="chain" id="PRO_5004320324" evidence="2">
    <location>
        <begin position="20"/>
        <end position="573"/>
    </location>
</feature>
<keyword evidence="2" id="KW-0732">Signal</keyword>
<feature type="region of interest" description="Disordered" evidence="1">
    <location>
        <begin position="496"/>
        <end position="573"/>
    </location>
</feature>
<sequence>MRSPHVLLFALLAIVVAEGASLLPGKPIRGPPPASPQVAVGQTVDLVGQLTLVNTHDNKARYALIDAEGVVTPFSADFVLPEGDKDNNPLETGSIVGMKCEVGPPKYCGCGDIGGNCTCPDDANTPACVAAAQSTISLVMSAAQVLPFAPAPHGTQQKLLVMILDYGSCGYAPSLTENDIRNLYLGPNKDGLGGIALKYSDCSYGKFGLNTTAFMAVRVSINCSTAVTSSCSWWAISQGADAAAKSLIGLAAFSTFSHFTYVLPPGLQSVCAWAGLALLPGRQTWLQSSGYGVQRWATVMQEGIHNYGLWHSWRNGWEYEDYSTAMGRGDACPNVAETSRLGWATPAVGGGAINSGVLKTAGSVAKWSLPATYITGDGNHLRVLPDWLPGFTNSALAKNLYLALRVNKLGDAALGSMYANKVNVHEVNATMDNGYPNSFIYSDRRIQFISSVSPFTRSVLPAYNLVIYPSAVNASDAITVYLCRYTSADSQCPSLTDVVGTASPPPPSPPPPARPPPSPPPPARPPPPPPTRSPPPLTRSPPPLKKSPPPSPRKPPPSPRPSPPTVRLCISFC</sequence>
<name>Q948Y9_VOLCA</name>
<evidence type="ECO:0000256" key="1">
    <source>
        <dbReference type="SAM" id="MobiDB-lite"/>
    </source>
</evidence>
<dbReference type="PRINTS" id="PR01217">
    <property type="entry name" value="PRICHEXTENSN"/>
</dbReference>
<protein>
    <submittedName>
        <fullName evidence="4">VMP1 protein</fullName>
    </submittedName>
</protein>
<feature type="domain" description="Peptidase M11 gametolysin" evidence="3">
    <location>
        <begin position="158"/>
        <end position="461"/>
    </location>
</feature>
<dbReference type="Pfam" id="PF05548">
    <property type="entry name" value="Peptidase_M11"/>
    <property type="match status" value="1"/>
</dbReference>
<dbReference type="InterPro" id="IPR008752">
    <property type="entry name" value="Peptidase_M11"/>
</dbReference>
<proteinExistence type="evidence at transcript level"/>
<dbReference type="MEROPS" id="M11.002"/>
<organism evidence="4">
    <name type="scientific">Volvox carteri f. nagariensis</name>
    <dbReference type="NCBI Taxonomy" id="3068"/>
    <lineage>
        <taxon>Eukaryota</taxon>
        <taxon>Viridiplantae</taxon>
        <taxon>Chlorophyta</taxon>
        <taxon>core chlorophytes</taxon>
        <taxon>Chlorophyceae</taxon>
        <taxon>CS clade</taxon>
        <taxon>Chlamydomonadales</taxon>
        <taxon>Volvocaceae</taxon>
        <taxon>Volvox</taxon>
    </lineage>
</organism>
<gene>
    <name evidence="4" type="primary">vmp1</name>
</gene>
<feature type="compositionally biased region" description="Pro residues" evidence="1">
    <location>
        <begin position="503"/>
        <end position="564"/>
    </location>
</feature>
<accession>Q948Y9</accession>
<evidence type="ECO:0000256" key="2">
    <source>
        <dbReference type="SAM" id="SignalP"/>
    </source>
</evidence>
<dbReference type="AlphaFoldDB" id="Q948Y9"/>